<dbReference type="AlphaFoldDB" id="A0A918N6Y3"/>
<accession>A0A918N6Y3</accession>
<keyword evidence="2" id="KW-1185">Reference proteome</keyword>
<dbReference type="EMBL" id="BMXR01000001">
    <property type="protein sequence ID" value="GGX41439.1"/>
    <property type="molecule type" value="Genomic_DNA"/>
</dbReference>
<name>A0A918N6Y3_9GAMM</name>
<comment type="caution">
    <text evidence="1">The sequence shown here is derived from an EMBL/GenBank/DDBJ whole genome shotgun (WGS) entry which is preliminary data.</text>
</comment>
<gene>
    <name evidence="1" type="ORF">GCM10007392_05440</name>
</gene>
<organism evidence="1 2">
    <name type="scientific">Saccharospirillum salsuginis</name>
    <dbReference type="NCBI Taxonomy" id="418750"/>
    <lineage>
        <taxon>Bacteria</taxon>
        <taxon>Pseudomonadati</taxon>
        <taxon>Pseudomonadota</taxon>
        <taxon>Gammaproteobacteria</taxon>
        <taxon>Oceanospirillales</taxon>
        <taxon>Saccharospirillaceae</taxon>
        <taxon>Saccharospirillum</taxon>
    </lineage>
</organism>
<evidence type="ECO:0000313" key="1">
    <source>
        <dbReference type="EMBL" id="GGX41439.1"/>
    </source>
</evidence>
<evidence type="ECO:0000313" key="2">
    <source>
        <dbReference type="Proteomes" id="UP000626148"/>
    </source>
</evidence>
<reference evidence="1" key="1">
    <citation type="journal article" date="2014" name="Int. J. Syst. Evol. Microbiol.">
        <title>Complete genome sequence of Corynebacterium casei LMG S-19264T (=DSM 44701T), isolated from a smear-ripened cheese.</title>
        <authorList>
            <consortium name="US DOE Joint Genome Institute (JGI-PGF)"/>
            <person name="Walter F."/>
            <person name="Albersmeier A."/>
            <person name="Kalinowski J."/>
            <person name="Ruckert C."/>
        </authorList>
    </citation>
    <scope>NUCLEOTIDE SEQUENCE</scope>
    <source>
        <strain evidence="1">KCTC 22169</strain>
    </source>
</reference>
<protein>
    <submittedName>
        <fullName evidence="1">Uncharacterized protein</fullName>
    </submittedName>
</protein>
<dbReference type="Proteomes" id="UP000626148">
    <property type="component" value="Unassembled WGS sequence"/>
</dbReference>
<reference evidence="1" key="2">
    <citation type="submission" date="2020-09" db="EMBL/GenBank/DDBJ databases">
        <authorList>
            <person name="Sun Q."/>
            <person name="Kim S."/>
        </authorList>
    </citation>
    <scope>NUCLEOTIDE SEQUENCE</scope>
    <source>
        <strain evidence="1">KCTC 22169</strain>
    </source>
</reference>
<proteinExistence type="predicted"/>
<sequence length="68" mass="7149">MFGQDQASQVLNSADVGNELVLAGGHNISHAGGAVVHQVRHDDVIDADQIATGLLGWDGYRLPIDGKQ</sequence>